<dbReference type="InterPro" id="IPR025272">
    <property type="entry name" value="SocA_Panacea"/>
</dbReference>
<evidence type="ECO:0000313" key="2">
    <source>
        <dbReference type="EMBL" id="SHE98788.1"/>
    </source>
</evidence>
<dbReference type="AlphaFoldDB" id="A0A1M4XZD6"/>
<reference evidence="2 3" key="1">
    <citation type="submission" date="2016-11" db="EMBL/GenBank/DDBJ databases">
        <authorList>
            <person name="Jaros S."/>
            <person name="Januszkiewicz K."/>
            <person name="Wedrychowicz H."/>
        </authorList>
    </citation>
    <scope>NUCLEOTIDE SEQUENCE [LARGE SCALE GENOMIC DNA]</scope>
    <source>
        <strain evidence="2 3">DSM 26991</strain>
    </source>
</reference>
<gene>
    <name evidence="2" type="ORF">SAMN05444405_104170</name>
</gene>
<dbReference type="EMBL" id="FQTV01000004">
    <property type="protein sequence ID" value="SHE98788.1"/>
    <property type="molecule type" value="Genomic_DNA"/>
</dbReference>
<keyword evidence="3" id="KW-1185">Reference proteome</keyword>
<organism evidence="2 3">
    <name type="scientific">Bacteroides luti</name>
    <dbReference type="NCBI Taxonomy" id="1297750"/>
    <lineage>
        <taxon>Bacteria</taxon>
        <taxon>Pseudomonadati</taxon>
        <taxon>Bacteroidota</taxon>
        <taxon>Bacteroidia</taxon>
        <taxon>Bacteroidales</taxon>
        <taxon>Bacteroidaceae</taxon>
        <taxon>Bacteroides</taxon>
    </lineage>
</organism>
<dbReference type="RefSeq" id="WP_073399940.1">
    <property type="nucleotide sequence ID" value="NZ_FQTV01000004.1"/>
</dbReference>
<dbReference type="OrthoDB" id="9799173at2"/>
<proteinExistence type="predicted"/>
<protein>
    <submittedName>
        <fullName evidence="2">Uncharacterized phage-associated protein</fullName>
    </submittedName>
</protein>
<evidence type="ECO:0000313" key="3">
    <source>
        <dbReference type="Proteomes" id="UP000184509"/>
    </source>
</evidence>
<sequence>MCLGIQVNKDKIGNLIVLLAGRLKPLYHTKLIKLLYLIDEEAVKDGGIPITWLDYKAWQYGPVAPETYFIQEEPNIFDSYIEKSKKADGTIIKPKVSFDDSEFSDYDLEIIERVITKFGHMTSKDLVKLTHKEGTLWDIAKKENHINFDASNTTSDYSLDFTRIISYDKLKLSNYKGAKETMMFRAQIEKC</sequence>
<evidence type="ECO:0000259" key="1">
    <source>
        <dbReference type="Pfam" id="PF13274"/>
    </source>
</evidence>
<feature type="domain" description="Antitoxin SocA-like Panacea" evidence="1">
    <location>
        <begin position="31"/>
        <end position="137"/>
    </location>
</feature>
<dbReference type="Proteomes" id="UP000184509">
    <property type="component" value="Unassembled WGS sequence"/>
</dbReference>
<dbReference type="Pfam" id="PF13274">
    <property type="entry name" value="SocA_Panacea"/>
    <property type="match status" value="1"/>
</dbReference>
<name>A0A1M4XZD6_9BACE</name>
<dbReference type="STRING" id="1297750.SAMN05444405_104170"/>
<accession>A0A1M4XZD6</accession>